<evidence type="ECO:0000313" key="9">
    <source>
        <dbReference type="EMBL" id="CTQ46741.1"/>
    </source>
</evidence>
<keyword evidence="1" id="KW-0813">Transport</keyword>
<keyword evidence="10" id="KW-1185">Reference proteome</keyword>
<dbReference type="PRINTS" id="PR00604">
    <property type="entry name" value="CYTCHRMECIAB"/>
</dbReference>
<keyword evidence="5 6" id="KW-0408">Iron</keyword>
<evidence type="ECO:0000256" key="3">
    <source>
        <dbReference type="ARBA" id="ARBA00022723"/>
    </source>
</evidence>
<evidence type="ECO:0000256" key="1">
    <source>
        <dbReference type="ARBA" id="ARBA00022448"/>
    </source>
</evidence>
<gene>
    <name evidence="9" type="ORF">LAL4801_05200</name>
</gene>
<sequence>MRKTLTCLVTLAGLFAAAPAWADGDAAAGEKIFKKCQACHAVGDGAKNKVGPALNGIVGAPAGQVEGYKYSASMTEKADGGLVWDEETLTAYLHKPKEVVPKTKMSFAGLRKDEEIENVIAYLKTFQ</sequence>
<evidence type="ECO:0000256" key="7">
    <source>
        <dbReference type="SAM" id="SignalP"/>
    </source>
</evidence>
<keyword evidence="2 6" id="KW-0349">Heme</keyword>
<keyword evidence="4" id="KW-0249">Electron transport</keyword>
<feature type="domain" description="Cytochrome c" evidence="8">
    <location>
        <begin position="24"/>
        <end position="127"/>
    </location>
</feature>
<dbReference type="GO" id="GO:0020037">
    <property type="term" value="F:heme binding"/>
    <property type="evidence" value="ECO:0007669"/>
    <property type="project" value="InterPro"/>
</dbReference>
<evidence type="ECO:0000259" key="8">
    <source>
        <dbReference type="PROSITE" id="PS51007"/>
    </source>
</evidence>
<reference evidence="10" key="1">
    <citation type="submission" date="2015-07" db="EMBL/GenBank/DDBJ databases">
        <authorList>
            <person name="Rodrigo-Torres Lidia"/>
            <person name="Arahal R.David."/>
        </authorList>
    </citation>
    <scope>NUCLEOTIDE SEQUENCE [LARGE SCALE GENOMIC DNA]</scope>
    <source>
        <strain evidence="10">CECT 4801</strain>
    </source>
</reference>
<proteinExistence type="predicted"/>
<feature type="chain" id="PRO_5005807713" evidence="7">
    <location>
        <begin position="23"/>
        <end position="127"/>
    </location>
</feature>
<dbReference type="PROSITE" id="PS51007">
    <property type="entry name" value="CYTC"/>
    <property type="match status" value="1"/>
</dbReference>
<keyword evidence="7" id="KW-0732">Signal</keyword>
<dbReference type="GO" id="GO:0009055">
    <property type="term" value="F:electron transfer activity"/>
    <property type="evidence" value="ECO:0007669"/>
    <property type="project" value="InterPro"/>
</dbReference>
<dbReference type="Pfam" id="PF00034">
    <property type="entry name" value="Cytochrom_C"/>
    <property type="match status" value="1"/>
</dbReference>
<evidence type="ECO:0000256" key="2">
    <source>
        <dbReference type="ARBA" id="ARBA00022617"/>
    </source>
</evidence>
<dbReference type="KEGG" id="lagg:B0E33_29300"/>
<protein>
    <submittedName>
        <fullName evidence="9">Cytochrome c2</fullName>
    </submittedName>
</protein>
<dbReference type="InterPro" id="IPR002327">
    <property type="entry name" value="Cyt_c_1A/1B"/>
</dbReference>
<feature type="signal peptide" evidence="7">
    <location>
        <begin position="1"/>
        <end position="22"/>
    </location>
</feature>
<dbReference type="OrthoDB" id="9805828at2"/>
<dbReference type="RefSeq" id="WP_023001486.1">
    <property type="nucleotide sequence ID" value="NZ_CP045618.1"/>
</dbReference>
<dbReference type="AlphaFoldDB" id="A0A0M6YCK3"/>
<accession>A0A0M6YCK3</accession>
<evidence type="ECO:0000256" key="4">
    <source>
        <dbReference type="ARBA" id="ARBA00022982"/>
    </source>
</evidence>
<name>A0A0M6YCK3_9HYPH</name>
<evidence type="ECO:0000313" key="10">
    <source>
        <dbReference type="Proteomes" id="UP000048926"/>
    </source>
</evidence>
<dbReference type="SUPFAM" id="SSF46626">
    <property type="entry name" value="Cytochrome c"/>
    <property type="match status" value="1"/>
</dbReference>
<dbReference type="EMBL" id="CXST01000004">
    <property type="protein sequence ID" value="CTQ46741.1"/>
    <property type="molecule type" value="Genomic_DNA"/>
</dbReference>
<evidence type="ECO:0000256" key="5">
    <source>
        <dbReference type="ARBA" id="ARBA00023004"/>
    </source>
</evidence>
<dbReference type="Gene3D" id="1.10.760.10">
    <property type="entry name" value="Cytochrome c-like domain"/>
    <property type="match status" value="1"/>
</dbReference>
<dbReference type="Proteomes" id="UP000048926">
    <property type="component" value="Unassembled WGS sequence"/>
</dbReference>
<dbReference type="InterPro" id="IPR036909">
    <property type="entry name" value="Cyt_c-like_dom_sf"/>
</dbReference>
<dbReference type="PANTHER" id="PTHR11961">
    <property type="entry name" value="CYTOCHROME C"/>
    <property type="match status" value="1"/>
</dbReference>
<organism evidence="9 10">
    <name type="scientific">Roseibium aggregatum</name>
    <dbReference type="NCBI Taxonomy" id="187304"/>
    <lineage>
        <taxon>Bacteria</taxon>
        <taxon>Pseudomonadati</taxon>
        <taxon>Pseudomonadota</taxon>
        <taxon>Alphaproteobacteria</taxon>
        <taxon>Hyphomicrobiales</taxon>
        <taxon>Stappiaceae</taxon>
        <taxon>Roseibium</taxon>
    </lineage>
</organism>
<keyword evidence="3 6" id="KW-0479">Metal-binding</keyword>
<dbReference type="InterPro" id="IPR009056">
    <property type="entry name" value="Cyt_c-like_dom"/>
</dbReference>
<evidence type="ECO:0000256" key="6">
    <source>
        <dbReference type="PROSITE-ProRule" id="PRU00433"/>
    </source>
</evidence>
<dbReference type="GO" id="GO:0046872">
    <property type="term" value="F:metal ion binding"/>
    <property type="evidence" value="ECO:0007669"/>
    <property type="project" value="UniProtKB-KW"/>
</dbReference>